<feature type="compositionally biased region" description="Low complexity" evidence="3">
    <location>
        <begin position="177"/>
        <end position="202"/>
    </location>
</feature>
<feature type="domain" description="SH3b" evidence="4">
    <location>
        <begin position="30"/>
        <end position="92"/>
    </location>
</feature>
<dbReference type="EC" id="3.5.1.28" evidence="5"/>
<dbReference type="GO" id="GO:0009253">
    <property type="term" value="P:peptidoglycan catabolic process"/>
    <property type="evidence" value="ECO:0007669"/>
    <property type="project" value="InterPro"/>
</dbReference>
<protein>
    <submittedName>
        <fullName evidence="5">N-acetylmuramoyl-L-alanine amidase AmiC</fullName>
        <ecNumber evidence="5">3.5.1.28</ecNumber>
    </submittedName>
</protein>
<feature type="compositionally biased region" description="Acidic residues" evidence="3">
    <location>
        <begin position="203"/>
        <end position="215"/>
    </location>
</feature>
<dbReference type="SUPFAM" id="SSF53187">
    <property type="entry name" value="Zn-dependent exopeptidases"/>
    <property type="match status" value="1"/>
</dbReference>
<feature type="region of interest" description="Disordered" evidence="3">
    <location>
        <begin position="175"/>
        <end position="217"/>
    </location>
</feature>
<dbReference type="PANTHER" id="PTHR30404:SF0">
    <property type="entry name" value="N-ACETYLMURAMOYL-L-ALANINE AMIDASE AMIC"/>
    <property type="match status" value="1"/>
</dbReference>
<dbReference type="SMART" id="SM00646">
    <property type="entry name" value="Ami_3"/>
    <property type="match status" value="1"/>
</dbReference>
<evidence type="ECO:0000256" key="1">
    <source>
        <dbReference type="ARBA" id="ARBA00022801"/>
    </source>
</evidence>
<evidence type="ECO:0000259" key="4">
    <source>
        <dbReference type="PROSITE" id="PS51781"/>
    </source>
</evidence>
<keyword evidence="2" id="KW-0961">Cell wall biogenesis/degradation</keyword>
<dbReference type="RefSeq" id="WP_054873561.1">
    <property type="nucleotide sequence ID" value="NZ_LKET01000016.1"/>
</dbReference>
<dbReference type="InterPro" id="IPR050695">
    <property type="entry name" value="N-acetylmuramoyl_amidase_3"/>
</dbReference>
<feature type="domain" description="SH3b" evidence="4">
    <location>
        <begin position="307"/>
        <end position="369"/>
    </location>
</feature>
<dbReference type="PROSITE" id="PS51781">
    <property type="entry name" value="SH3B"/>
    <property type="match status" value="4"/>
</dbReference>
<evidence type="ECO:0000313" key="6">
    <source>
        <dbReference type="Proteomes" id="UP000050326"/>
    </source>
</evidence>
<dbReference type="GO" id="GO:0071555">
    <property type="term" value="P:cell wall organization"/>
    <property type="evidence" value="ECO:0007669"/>
    <property type="project" value="UniProtKB-KW"/>
</dbReference>
<dbReference type="GO" id="GO:0030288">
    <property type="term" value="C:outer membrane-bounded periplasmic space"/>
    <property type="evidence" value="ECO:0007669"/>
    <property type="project" value="TreeGrafter"/>
</dbReference>
<dbReference type="PANTHER" id="PTHR30404">
    <property type="entry name" value="N-ACETYLMURAMOYL-L-ALANINE AMIDASE"/>
    <property type="match status" value="1"/>
</dbReference>
<dbReference type="InterPro" id="IPR002508">
    <property type="entry name" value="MurNAc-LAA_cat"/>
</dbReference>
<comment type="caution">
    <text evidence="5">The sequence shown here is derived from an EMBL/GenBank/DDBJ whole genome shotgun (WGS) entry which is preliminary data.</text>
</comment>
<organism evidence="5 6">
    <name type="scientific">Oxobacter pfennigii</name>
    <dbReference type="NCBI Taxonomy" id="36849"/>
    <lineage>
        <taxon>Bacteria</taxon>
        <taxon>Bacillati</taxon>
        <taxon>Bacillota</taxon>
        <taxon>Clostridia</taxon>
        <taxon>Eubacteriales</taxon>
        <taxon>Clostridiaceae</taxon>
        <taxon>Oxobacter</taxon>
    </lineage>
</organism>
<dbReference type="Pfam" id="PF01520">
    <property type="entry name" value="Amidase_3"/>
    <property type="match status" value="1"/>
</dbReference>
<dbReference type="SMART" id="SM00287">
    <property type="entry name" value="SH3b"/>
    <property type="match status" value="4"/>
</dbReference>
<feature type="domain" description="SH3b" evidence="4">
    <location>
        <begin position="219"/>
        <end position="284"/>
    </location>
</feature>
<name>A0A0P8X576_9CLOT</name>
<gene>
    <name evidence="5" type="primary">amiC</name>
    <name evidence="5" type="ORF">OXPF_04150</name>
</gene>
<dbReference type="Pfam" id="PF08239">
    <property type="entry name" value="SH3_3"/>
    <property type="match status" value="4"/>
</dbReference>
<dbReference type="Gene3D" id="3.40.630.40">
    <property type="entry name" value="Zn-dependent exopeptidases"/>
    <property type="match status" value="1"/>
</dbReference>
<accession>A0A0P8X576</accession>
<dbReference type="GO" id="GO:0008745">
    <property type="term" value="F:N-acetylmuramoyl-L-alanine amidase activity"/>
    <property type="evidence" value="ECO:0007669"/>
    <property type="project" value="UniProtKB-EC"/>
</dbReference>
<dbReference type="Proteomes" id="UP000050326">
    <property type="component" value="Unassembled WGS sequence"/>
</dbReference>
<reference evidence="5 6" key="1">
    <citation type="submission" date="2015-09" db="EMBL/GenBank/DDBJ databases">
        <title>Genome sequence of Oxobacter pfennigii DSM 3222.</title>
        <authorList>
            <person name="Poehlein A."/>
            <person name="Bengelsdorf F.R."/>
            <person name="Schiel-Bengelsdorf B."/>
            <person name="Duerre P."/>
            <person name="Daniel R."/>
        </authorList>
    </citation>
    <scope>NUCLEOTIDE SEQUENCE [LARGE SCALE GENOMIC DNA]</scope>
    <source>
        <strain evidence="5 6">DSM 3222</strain>
    </source>
</reference>
<proteinExistence type="predicted"/>
<dbReference type="OrthoDB" id="9808890at2"/>
<evidence type="ECO:0000256" key="3">
    <source>
        <dbReference type="SAM" id="MobiDB-lite"/>
    </source>
</evidence>
<keyword evidence="1 5" id="KW-0378">Hydrolase</keyword>
<dbReference type="EMBL" id="LKET01000016">
    <property type="protein sequence ID" value="KPU45947.1"/>
    <property type="molecule type" value="Genomic_DNA"/>
</dbReference>
<evidence type="ECO:0000256" key="2">
    <source>
        <dbReference type="ARBA" id="ARBA00023316"/>
    </source>
</evidence>
<dbReference type="AlphaFoldDB" id="A0A0P8X576"/>
<keyword evidence="6" id="KW-1185">Reference proteome</keyword>
<feature type="domain" description="SH3b" evidence="4">
    <location>
        <begin position="108"/>
        <end position="170"/>
    </location>
</feature>
<dbReference type="InterPro" id="IPR003646">
    <property type="entry name" value="SH3-like_bac-type"/>
</dbReference>
<dbReference type="STRING" id="36849.OXPF_04150"/>
<dbReference type="CDD" id="cd02696">
    <property type="entry name" value="MurNAc-LAA"/>
    <property type="match status" value="1"/>
</dbReference>
<evidence type="ECO:0000313" key="5">
    <source>
        <dbReference type="EMBL" id="KPU45947.1"/>
    </source>
</evidence>
<dbReference type="Gene3D" id="2.30.30.40">
    <property type="entry name" value="SH3 Domains"/>
    <property type="match status" value="4"/>
</dbReference>
<sequence>MSKRGAIITAFLFAVMFSVFIFPAKIAKAATKGSVTATVLNVRSGPGTEYEKMTTVIMGQAYPVISSQNGWYRLQIGSVTGWVSGDYLTLVEEKPAPTVTAPSQPTPMGKVKVTADILNVRETASTSSEKIGSVKMNETYQYYEKSGEWFKIKYGSSYGWVSGTYVIVIPDEETKPETAQPAETEQPQQQEQPTQPVQTEQPEQSENEPEEEIDDSIIKTGDTVIAKIDQLTVRSTKSLSASIIGRAEKGSTYSVLESQDKWIKIQFKKSTTGWVRSVYVEKTTANPSAPADEDGAPTQNDETISAGEDVTVNTALLTVRADKEVDAKIIGNATKGSTYEVLESAPGWIKIQFGSRKGWIKSEYVASKNGGTNTSGQTGTTNLNQIDSIKIYSTAKKSSIAIPVTMKVDINSNISTFKPDIVHSMDQNGRIVVTVNNSRYAGSSNIIDASSNLVSSILALNEGQSSVKITVNPNTTLKYNIADVQTKVTKDSQYMYLKTYVVINVEDANSQSTNSMPGVELNSQGKARGDYIIALDAGHGGSTPGAVNGQYKEKDLVLDIILRANNILKAQGFDIYLTRDADKYVSLADRAEGPNILKADIFVSVHLNSFTSKTTNGTETLYNSQAVKPGATLAQYIQNQLISELGRTNRGIVSRPDLAVLNSTNMPAALAEILFISNPEELELIKDDNTKQKAAQAIANAINQYFGFSY</sequence>